<dbReference type="SMART" id="SM00350">
    <property type="entry name" value="MCM"/>
    <property type="match status" value="1"/>
</dbReference>
<dbReference type="GO" id="GO:0042555">
    <property type="term" value="C:MCM complex"/>
    <property type="evidence" value="ECO:0007669"/>
    <property type="project" value="TreeGrafter"/>
</dbReference>
<dbReference type="InterPro" id="IPR012340">
    <property type="entry name" value="NA-bd_OB-fold"/>
</dbReference>
<dbReference type="InterPro" id="IPR033762">
    <property type="entry name" value="MCM_OB"/>
</dbReference>
<organism evidence="7 8">
    <name type="scientific">Babesia caballi</name>
    <dbReference type="NCBI Taxonomy" id="5871"/>
    <lineage>
        <taxon>Eukaryota</taxon>
        <taxon>Sar</taxon>
        <taxon>Alveolata</taxon>
        <taxon>Apicomplexa</taxon>
        <taxon>Aconoidasida</taxon>
        <taxon>Piroplasmida</taxon>
        <taxon>Babesiidae</taxon>
        <taxon>Babesia</taxon>
    </lineage>
</organism>
<keyword evidence="1 4" id="KW-0547">Nucleotide-binding</keyword>
<feature type="domain" description="MCM C-terminal AAA(+) ATPase" evidence="6">
    <location>
        <begin position="410"/>
        <end position="616"/>
    </location>
</feature>
<name>A0AAV4M0B4_BABCB</name>
<dbReference type="GO" id="GO:0017116">
    <property type="term" value="F:single-stranded DNA helicase activity"/>
    <property type="evidence" value="ECO:0007669"/>
    <property type="project" value="TreeGrafter"/>
</dbReference>
<dbReference type="InterPro" id="IPR003593">
    <property type="entry name" value="AAA+_ATPase"/>
</dbReference>
<dbReference type="Proteomes" id="UP001497744">
    <property type="component" value="Unassembled WGS sequence"/>
</dbReference>
<dbReference type="GO" id="GO:0000727">
    <property type="term" value="P:double-strand break repair via break-induced replication"/>
    <property type="evidence" value="ECO:0007669"/>
    <property type="project" value="TreeGrafter"/>
</dbReference>
<protein>
    <submittedName>
        <fullName evidence="7">DNA replication licensing factor MCM3, putative</fullName>
    </submittedName>
</protein>
<dbReference type="PANTHER" id="PTHR11630">
    <property type="entry name" value="DNA REPLICATION LICENSING FACTOR MCM FAMILY MEMBER"/>
    <property type="match status" value="1"/>
</dbReference>
<reference evidence="7 8" key="1">
    <citation type="submission" date="2021-06" db="EMBL/GenBank/DDBJ databases">
        <title>Genome sequence of Babesia caballi.</title>
        <authorList>
            <person name="Yamagishi J."/>
            <person name="Kidaka T."/>
            <person name="Ochi A."/>
        </authorList>
    </citation>
    <scope>NUCLEOTIDE SEQUENCE [LARGE SCALE GENOMIC DNA]</scope>
    <source>
        <strain evidence="7">USDA-D6B2</strain>
    </source>
</reference>
<dbReference type="SUPFAM" id="SSF52540">
    <property type="entry name" value="P-loop containing nucleoside triphosphate hydrolases"/>
    <property type="match status" value="1"/>
</dbReference>
<feature type="compositionally biased region" description="Acidic residues" evidence="5">
    <location>
        <begin position="836"/>
        <end position="845"/>
    </location>
</feature>
<dbReference type="PANTHER" id="PTHR11630:SF46">
    <property type="entry name" value="DNA REPLICATION LICENSING FACTOR MCM3-RELATED"/>
    <property type="match status" value="1"/>
</dbReference>
<dbReference type="Pfam" id="PF00493">
    <property type="entry name" value="MCM"/>
    <property type="match status" value="1"/>
</dbReference>
<dbReference type="AlphaFoldDB" id="A0AAV4M0B4"/>
<dbReference type="GO" id="GO:0003697">
    <property type="term" value="F:single-stranded DNA binding"/>
    <property type="evidence" value="ECO:0007669"/>
    <property type="project" value="TreeGrafter"/>
</dbReference>
<dbReference type="InterPro" id="IPR027417">
    <property type="entry name" value="P-loop_NTPase"/>
</dbReference>
<comment type="caution">
    <text evidence="7">The sequence shown here is derived from an EMBL/GenBank/DDBJ whole genome shotgun (WGS) entry which is preliminary data.</text>
</comment>
<dbReference type="GO" id="GO:0006271">
    <property type="term" value="P:DNA strand elongation involved in DNA replication"/>
    <property type="evidence" value="ECO:0007669"/>
    <property type="project" value="TreeGrafter"/>
</dbReference>
<evidence type="ECO:0000313" key="8">
    <source>
        <dbReference type="Proteomes" id="UP001497744"/>
    </source>
</evidence>
<gene>
    <name evidence="7" type="ORF">BcabD6B2_50230</name>
</gene>
<dbReference type="InterPro" id="IPR031327">
    <property type="entry name" value="MCM"/>
</dbReference>
<evidence type="ECO:0000259" key="6">
    <source>
        <dbReference type="PROSITE" id="PS50051"/>
    </source>
</evidence>
<evidence type="ECO:0000313" key="7">
    <source>
        <dbReference type="EMBL" id="GIX65588.1"/>
    </source>
</evidence>
<evidence type="ECO:0000256" key="4">
    <source>
        <dbReference type="RuleBase" id="RU004070"/>
    </source>
</evidence>
<dbReference type="SMART" id="SM00382">
    <property type="entry name" value="AAA"/>
    <property type="match status" value="1"/>
</dbReference>
<feature type="compositionally biased region" description="Polar residues" evidence="5">
    <location>
        <begin position="10"/>
        <end position="42"/>
    </location>
</feature>
<feature type="region of interest" description="Disordered" evidence="5">
    <location>
        <begin position="1"/>
        <end position="72"/>
    </location>
</feature>
<keyword evidence="8" id="KW-1185">Reference proteome</keyword>
<dbReference type="EMBL" id="BPLF01000005">
    <property type="protein sequence ID" value="GIX65588.1"/>
    <property type="molecule type" value="Genomic_DNA"/>
</dbReference>
<feature type="compositionally biased region" description="Low complexity" evidence="5">
    <location>
        <begin position="881"/>
        <end position="896"/>
    </location>
</feature>
<evidence type="ECO:0000256" key="1">
    <source>
        <dbReference type="ARBA" id="ARBA00022741"/>
    </source>
</evidence>
<dbReference type="Pfam" id="PF17855">
    <property type="entry name" value="MCM_lid"/>
    <property type="match status" value="1"/>
</dbReference>
<dbReference type="GO" id="GO:0005524">
    <property type="term" value="F:ATP binding"/>
    <property type="evidence" value="ECO:0007669"/>
    <property type="project" value="UniProtKB-KW"/>
</dbReference>
<keyword evidence="3 4" id="KW-0238">DNA-binding</keyword>
<dbReference type="RefSeq" id="XP_067717657.1">
    <property type="nucleotide sequence ID" value="XM_067861556.1"/>
</dbReference>
<evidence type="ECO:0000256" key="5">
    <source>
        <dbReference type="SAM" id="MobiDB-lite"/>
    </source>
</evidence>
<evidence type="ECO:0000256" key="3">
    <source>
        <dbReference type="ARBA" id="ARBA00023125"/>
    </source>
</evidence>
<evidence type="ECO:0000256" key="2">
    <source>
        <dbReference type="ARBA" id="ARBA00022840"/>
    </source>
</evidence>
<dbReference type="GeneID" id="94197069"/>
<dbReference type="InterPro" id="IPR001208">
    <property type="entry name" value="MCM_dom"/>
</dbReference>
<dbReference type="GO" id="GO:0005634">
    <property type="term" value="C:nucleus"/>
    <property type="evidence" value="ECO:0007669"/>
    <property type="project" value="TreeGrafter"/>
</dbReference>
<dbReference type="Gene3D" id="2.40.50.140">
    <property type="entry name" value="Nucleic acid-binding proteins"/>
    <property type="match status" value="1"/>
</dbReference>
<dbReference type="PROSITE" id="PS50051">
    <property type="entry name" value="MCM_2"/>
    <property type="match status" value="1"/>
</dbReference>
<feature type="compositionally biased region" description="Low complexity" evidence="5">
    <location>
        <begin position="56"/>
        <end position="67"/>
    </location>
</feature>
<dbReference type="Gene3D" id="3.40.50.300">
    <property type="entry name" value="P-loop containing nucleotide triphosphate hydrolases"/>
    <property type="match status" value="1"/>
</dbReference>
<sequence length="1193" mass="132857">MAGARGYVNRSRTAPSPSQSTSTNTERMFTVSEMGTSKSAVSFTEEYASSGDAYMSNRRGSTHSSSSDADRQRQLENMHHQILAEYEGAREDITIYQRSYRAAVERFLSFASENKQIYGKVMDLYRQVEKEFEKSQTSTAAQLAVHLRVVVNVSLLYFRGEDSKSSLAQMLIRSPYMTYQAFQDAIQEVWRAHSSKLSVAPPKLGICGWLGRNHVTPRGLSSNMINSLVAVEGVVNKCSSVYPKLSQSIYVGEPIYDMLHENEKTVHLRQHYDLTDFTKTVRDNGLPPTADPEGKIVHRQEIGLSSYKNYQTFVIQETPEDSFTGQMPRYVSVIVQDDLCNVVQCGDRVRVWGVYRAGCGRADDSNNGIGRGYLVANYVSIRNKLSTKMSSEITDEDRDKFRQLAQRDDCLSILTRSVAPSICGHELVKRGLLLALVGGPESDEGSDHRIRGDVHVLLVGDPGCGKSQMLRFVMNLLPGTVSTTGRGSTGVGLTAAVITDQDTGERRVEGGAMVMGDRRVVCIDEFDKMQPNDRVAIHEVMEQQTVTVAKAGIHTTLNARCTVFAAANPLYGCWSEDMDVSQQLCFERSLISRFDLIFVVRDAATEVEDERIAEAVLRNLTQKSKVVTANQNSAQSGRPGATPSCVIQPVEGDMNQVAIANATFDGYHWEEQWISSTGTPSRQKKAKSAGKGGDNFLKSRSEMTYIDCEGVEHDIVDSAFLRKYLHYCKHLFYREMEAMEGWRPCPEISESARREIVILYSQLRTRAQQAEKERLKLPQAVTPRTLEAIIRLCVAYSKLQLKRWVTTECVAAVGKLLNYTLFGDAYDLFEVEMEADSDADDEPMDQDQPKRARPRRTVSEDVAMETPAGELESGEAAHAGATSSPSRAKSAAAASAPADDHTETLLACLRQLDAGDGVDLSDLYIEFSRTVRMSMDEFKSFLLTLHNQEPSPIVYSEEAYMRFDPSVRGRRHLPAPATARCACWWRDYRTTSPTERDELSAPYLTDQCNISLFVGLNYSIRLEKLGDVVDGERRGGPDDEELNHIKVQDGAVHALVRVVQFSHRLALLGLVVLNVHDFTGEFAEVLREVRYLVLLGRRVRVDFVVRVPAVLVAPVGDFDGQRQLRRHRQVPRLPLAVDADIVRAFLLGDERDASCTAVGATDLSLTPGWQVIQVGALQHVFSLVGYAHDAEAR</sequence>
<keyword evidence="2 4" id="KW-0067">ATP-binding</keyword>
<dbReference type="GO" id="GO:1902975">
    <property type="term" value="P:mitotic DNA replication initiation"/>
    <property type="evidence" value="ECO:0007669"/>
    <property type="project" value="TreeGrafter"/>
</dbReference>
<dbReference type="InterPro" id="IPR041562">
    <property type="entry name" value="MCM_lid"/>
</dbReference>
<proteinExistence type="inferred from homology"/>
<dbReference type="Gene3D" id="2.20.28.10">
    <property type="match status" value="1"/>
</dbReference>
<dbReference type="PRINTS" id="PR01657">
    <property type="entry name" value="MCMFAMILY"/>
</dbReference>
<dbReference type="Pfam" id="PF17207">
    <property type="entry name" value="MCM_OB"/>
    <property type="match status" value="1"/>
</dbReference>
<feature type="region of interest" description="Disordered" evidence="5">
    <location>
        <begin position="836"/>
        <end position="896"/>
    </location>
</feature>
<comment type="similarity">
    <text evidence="4">Belongs to the MCM family.</text>
</comment>
<accession>A0AAV4M0B4</accession>
<dbReference type="SUPFAM" id="SSF50249">
    <property type="entry name" value="Nucleic acid-binding proteins"/>
    <property type="match status" value="1"/>
</dbReference>